<keyword evidence="5" id="KW-0687">Ribonucleoprotein</keyword>
<evidence type="ECO:0000256" key="4">
    <source>
        <dbReference type="ARBA" id="ARBA00023128"/>
    </source>
</evidence>
<evidence type="ECO:0000256" key="8">
    <source>
        <dbReference type="ARBA" id="ARBA00041617"/>
    </source>
</evidence>
<dbReference type="GO" id="GO:0005739">
    <property type="term" value="C:mitochondrion"/>
    <property type="evidence" value="ECO:0007669"/>
    <property type="project" value="UniProtKB-SubCell"/>
</dbReference>
<keyword evidence="2" id="KW-0809">Transit peptide</keyword>
<gene>
    <name evidence="9" type="ORF">FF38_01849</name>
</gene>
<proteinExistence type="inferred from homology"/>
<evidence type="ECO:0000256" key="3">
    <source>
        <dbReference type="ARBA" id="ARBA00022980"/>
    </source>
</evidence>
<comment type="subcellular location">
    <subcellularLocation>
        <location evidence="1">Mitochondrion</location>
    </subcellularLocation>
</comment>
<dbReference type="InterPro" id="IPR052482">
    <property type="entry name" value="mtLSU_mL37"/>
</dbReference>
<keyword evidence="10" id="KW-1185">Reference proteome</keyword>
<dbReference type="InterPro" id="IPR010793">
    <property type="entry name" value="Ribosomal_mL37/mL65"/>
</dbReference>
<keyword evidence="3" id="KW-0689">Ribosomal protein</keyword>
<comment type="similarity">
    <text evidence="6">Belongs to the mitochondrion-specific ribosomal protein mL37 family.</text>
</comment>
<evidence type="ECO:0000256" key="2">
    <source>
        <dbReference type="ARBA" id="ARBA00022946"/>
    </source>
</evidence>
<evidence type="ECO:0000256" key="5">
    <source>
        <dbReference type="ARBA" id="ARBA00023274"/>
    </source>
</evidence>
<keyword evidence="4" id="KW-0496">Mitochondrion</keyword>
<comment type="caution">
    <text evidence="9">The sequence shown here is derived from an EMBL/GenBank/DDBJ whole genome shotgun (WGS) entry which is preliminary data.</text>
</comment>
<organism evidence="9 10">
    <name type="scientific">Lucilia cuprina</name>
    <name type="common">Green bottle fly</name>
    <name type="synonym">Australian sheep blowfly</name>
    <dbReference type="NCBI Taxonomy" id="7375"/>
    <lineage>
        <taxon>Eukaryota</taxon>
        <taxon>Metazoa</taxon>
        <taxon>Ecdysozoa</taxon>
        <taxon>Arthropoda</taxon>
        <taxon>Hexapoda</taxon>
        <taxon>Insecta</taxon>
        <taxon>Pterygota</taxon>
        <taxon>Neoptera</taxon>
        <taxon>Endopterygota</taxon>
        <taxon>Diptera</taxon>
        <taxon>Brachycera</taxon>
        <taxon>Muscomorpha</taxon>
        <taxon>Oestroidea</taxon>
        <taxon>Calliphoridae</taxon>
        <taxon>Luciliinae</taxon>
        <taxon>Lucilia</taxon>
    </lineage>
</organism>
<protein>
    <recommendedName>
        <fullName evidence="7">Large ribosomal subunit protein mL37</fullName>
    </recommendedName>
    <alternativeName>
        <fullName evidence="8">39S ribosomal protein L37, mitochondrial</fullName>
    </alternativeName>
</protein>
<dbReference type="PANTHER" id="PTHR15889:SF2">
    <property type="entry name" value="LARGE RIBOSOMAL SUBUNIT PROTEIN ML37"/>
    <property type="match status" value="1"/>
</dbReference>
<dbReference type="Proteomes" id="UP000037069">
    <property type="component" value="Unassembled WGS sequence"/>
</dbReference>
<evidence type="ECO:0000256" key="7">
    <source>
        <dbReference type="ARBA" id="ARBA00039442"/>
    </source>
</evidence>
<evidence type="ECO:0000313" key="10">
    <source>
        <dbReference type="Proteomes" id="UP000037069"/>
    </source>
</evidence>
<evidence type="ECO:0000256" key="1">
    <source>
        <dbReference type="ARBA" id="ARBA00004173"/>
    </source>
</evidence>
<dbReference type="OrthoDB" id="5835618at2759"/>
<dbReference type="GO" id="GO:0006412">
    <property type="term" value="P:translation"/>
    <property type="evidence" value="ECO:0007669"/>
    <property type="project" value="InterPro"/>
</dbReference>
<dbReference type="GO" id="GO:0003735">
    <property type="term" value="F:structural constituent of ribosome"/>
    <property type="evidence" value="ECO:0007669"/>
    <property type="project" value="InterPro"/>
</dbReference>
<name>A0A0L0BSG0_LUCCU</name>
<dbReference type="AlphaFoldDB" id="A0A0L0BSG0"/>
<dbReference type="STRING" id="7375.A0A0L0BSG0"/>
<sequence length="409" mass="46898">MRFSPRLYAQHLGWTFKKHWQIQGKRIPNDTGAASELEKLGIQVKDVEDVIKPKVEKLRFEIIGNHPVVLPEDETHPDWHQQKCHMYGNANVLLEGLQQAQVLTKTIEVKGFPKTIEDSITKTQLPSNVDRHVHQLIMASHVLDAEQVKLPKVKLLDRPAFNLPRDYGISHQRKNRLLTNKLITECEKLSGRSVASRRQLLDQVDFKVTIPKGDDLLQFEVSAEKLITSTRPIEQIKVKYDGELPDLYPIKYTISLPKKNIYTTETFYPLSKRINSSNPHTIVTFFNKEFVGNLHDVGVTTTQFQSRTMLKAFAVAAARAKQLYGESALENLPKPIVVQSIQTDGRTFHFGIFQLNTLALGENGDLKNYWFHESNMDLFTECGYKTGRPYLEGYNKDVFRCLNAFYNNS</sequence>
<evidence type="ECO:0000313" key="9">
    <source>
        <dbReference type="EMBL" id="KNC22169.1"/>
    </source>
</evidence>
<dbReference type="GO" id="GO:1990904">
    <property type="term" value="C:ribonucleoprotein complex"/>
    <property type="evidence" value="ECO:0007669"/>
    <property type="project" value="UniProtKB-KW"/>
</dbReference>
<dbReference type="Pfam" id="PF07147">
    <property type="entry name" value="PDCD9"/>
    <property type="match status" value="1"/>
</dbReference>
<reference evidence="9 10" key="1">
    <citation type="journal article" date="2015" name="Nat. Commun.">
        <title>Lucilia cuprina genome unlocks parasitic fly biology to underpin future interventions.</title>
        <authorList>
            <person name="Anstead C.A."/>
            <person name="Korhonen P.K."/>
            <person name="Young N.D."/>
            <person name="Hall R.S."/>
            <person name="Jex A.R."/>
            <person name="Murali S.C."/>
            <person name="Hughes D.S."/>
            <person name="Lee S.F."/>
            <person name="Perry T."/>
            <person name="Stroehlein A.J."/>
            <person name="Ansell B.R."/>
            <person name="Breugelmans B."/>
            <person name="Hofmann A."/>
            <person name="Qu J."/>
            <person name="Dugan S."/>
            <person name="Lee S.L."/>
            <person name="Chao H."/>
            <person name="Dinh H."/>
            <person name="Han Y."/>
            <person name="Doddapaneni H.V."/>
            <person name="Worley K.C."/>
            <person name="Muzny D.M."/>
            <person name="Ioannidis P."/>
            <person name="Waterhouse R.M."/>
            <person name="Zdobnov E.M."/>
            <person name="James P.J."/>
            <person name="Bagnall N.H."/>
            <person name="Kotze A.C."/>
            <person name="Gibbs R.A."/>
            <person name="Richards S."/>
            <person name="Batterham P."/>
            <person name="Gasser R.B."/>
        </authorList>
    </citation>
    <scope>NUCLEOTIDE SEQUENCE [LARGE SCALE GENOMIC DNA]</scope>
    <source>
        <strain evidence="9 10">LS</strain>
        <tissue evidence="9">Full body</tissue>
    </source>
</reference>
<dbReference type="EMBL" id="JRES01001539">
    <property type="protein sequence ID" value="KNC22169.1"/>
    <property type="molecule type" value="Genomic_DNA"/>
</dbReference>
<dbReference type="PANTHER" id="PTHR15889">
    <property type="entry name" value="MITOCHONDRIAL RIBOSOMAL PROTEIN L37"/>
    <property type="match status" value="1"/>
</dbReference>
<accession>A0A0L0BSG0</accession>
<dbReference type="OMA" id="WERGWHD"/>
<evidence type="ECO:0000256" key="6">
    <source>
        <dbReference type="ARBA" id="ARBA00037985"/>
    </source>
</evidence>
<dbReference type="GO" id="GO:0005840">
    <property type="term" value="C:ribosome"/>
    <property type="evidence" value="ECO:0007669"/>
    <property type="project" value="UniProtKB-KW"/>
</dbReference>